<keyword evidence="1" id="KW-0808">Transferase</keyword>
<organism evidence="1 2">
    <name type="scientific">Lentzea xinjiangensis</name>
    <dbReference type="NCBI Taxonomy" id="402600"/>
    <lineage>
        <taxon>Bacteria</taxon>
        <taxon>Bacillati</taxon>
        <taxon>Actinomycetota</taxon>
        <taxon>Actinomycetes</taxon>
        <taxon>Pseudonocardiales</taxon>
        <taxon>Pseudonocardiaceae</taxon>
        <taxon>Lentzea</taxon>
    </lineage>
</organism>
<dbReference type="GO" id="GO:0016301">
    <property type="term" value="F:kinase activity"/>
    <property type="evidence" value="ECO:0007669"/>
    <property type="project" value="UniProtKB-KW"/>
</dbReference>
<dbReference type="Gene3D" id="1.10.510.10">
    <property type="entry name" value="Transferase(Phosphotransferase) domain 1"/>
    <property type="match status" value="1"/>
</dbReference>
<evidence type="ECO:0000313" key="1">
    <source>
        <dbReference type="EMBL" id="SER03237.1"/>
    </source>
</evidence>
<dbReference type="GO" id="GO:0019748">
    <property type="term" value="P:secondary metabolic process"/>
    <property type="evidence" value="ECO:0007669"/>
    <property type="project" value="InterPro"/>
</dbReference>
<dbReference type="InterPro" id="IPR006748">
    <property type="entry name" value="NH2Glyco/OHUrea_AB-resist_kin"/>
</dbReference>
<dbReference type="EMBL" id="FOFR01000007">
    <property type="protein sequence ID" value="SER03237.1"/>
    <property type="molecule type" value="Genomic_DNA"/>
</dbReference>
<dbReference type="Proteomes" id="UP000199352">
    <property type="component" value="Unassembled WGS sequence"/>
</dbReference>
<dbReference type="AlphaFoldDB" id="A0A1H9KWI6"/>
<reference evidence="2" key="1">
    <citation type="submission" date="2016-10" db="EMBL/GenBank/DDBJ databases">
        <authorList>
            <person name="Varghese N."/>
            <person name="Submissions S."/>
        </authorList>
    </citation>
    <scope>NUCLEOTIDE SEQUENCE [LARGE SCALE GENOMIC DNA]</scope>
    <source>
        <strain evidence="2">CGMCC 4.3525</strain>
    </source>
</reference>
<name>A0A1H9KWI6_9PSEU</name>
<dbReference type="GO" id="GO:0016773">
    <property type="term" value="F:phosphotransferase activity, alcohol group as acceptor"/>
    <property type="evidence" value="ECO:0007669"/>
    <property type="project" value="InterPro"/>
</dbReference>
<gene>
    <name evidence="1" type="ORF">SAMN05216188_107140</name>
</gene>
<dbReference type="STRING" id="402600.SAMN05216188_107140"/>
<keyword evidence="2" id="KW-1185">Reference proteome</keyword>
<protein>
    <submittedName>
        <fullName evidence="1">Streptomycin 6-kinase</fullName>
    </submittedName>
</protein>
<proteinExistence type="predicted"/>
<keyword evidence="1" id="KW-0418">Kinase</keyword>
<dbReference type="Pfam" id="PF04655">
    <property type="entry name" value="APH_6_hur"/>
    <property type="match status" value="1"/>
</dbReference>
<dbReference type="InterPro" id="IPR011009">
    <property type="entry name" value="Kinase-like_dom_sf"/>
</dbReference>
<evidence type="ECO:0000313" key="2">
    <source>
        <dbReference type="Proteomes" id="UP000199352"/>
    </source>
</evidence>
<sequence>MPTPADGLTDPHRVIDDDARSRLVRRFGADVTAWIDALPGLLAALTARWGLTVVEHLPGGTGVTLLCTGAVLKITPDHGLAAQEARALTAWAGTEAMVELLDTDLPHGALLLETITPGTPAAQPALVVPHLHATADPEGFPPLAARVDFLFGTLLTRRTGTYHAAAHHRARALAEHDITPVLLHGDLHPGNVLDSTRGPRAIDPRACAGDPAFDWMDLVHGGHDLHGADVDLDRVHEWLTAFAPFYG</sequence>
<dbReference type="SUPFAM" id="SSF56112">
    <property type="entry name" value="Protein kinase-like (PK-like)"/>
    <property type="match status" value="1"/>
</dbReference>
<accession>A0A1H9KWI6</accession>